<comment type="caution">
    <text evidence="1">The sequence shown here is derived from an EMBL/GenBank/DDBJ whole genome shotgun (WGS) entry which is preliminary data.</text>
</comment>
<keyword evidence="1" id="KW-0347">Helicase</keyword>
<gene>
    <name evidence="1" type="ORF">OBE_16090</name>
</gene>
<keyword evidence="1" id="KW-0067">ATP-binding</keyword>
<proteinExistence type="predicted"/>
<name>K1RDC0_9ZZZZ</name>
<dbReference type="EMBL" id="AJWZ01011025">
    <property type="protein sequence ID" value="EKC46742.1"/>
    <property type="molecule type" value="Genomic_DNA"/>
</dbReference>
<evidence type="ECO:0000313" key="1">
    <source>
        <dbReference type="EMBL" id="EKC46742.1"/>
    </source>
</evidence>
<protein>
    <submittedName>
        <fullName evidence="1">Phage DNA replication protein (Predicted replicative helicase loader)</fullName>
    </submittedName>
</protein>
<accession>K1RDC0</accession>
<sequence>MSNLFTERVLNMAAVTPQPEDYTGEDGLLYCGKCHTPKEAYFPEKQAALFGRDRHPAECDCQKAQRLEREAA</sequence>
<dbReference type="AlphaFoldDB" id="K1RDC0"/>
<keyword evidence="1" id="KW-0547">Nucleotide-binding</keyword>
<dbReference type="GO" id="GO:0004386">
    <property type="term" value="F:helicase activity"/>
    <property type="evidence" value="ECO:0007669"/>
    <property type="project" value="UniProtKB-KW"/>
</dbReference>
<feature type="non-terminal residue" evidence="1">
    <location>
        <position position="72"/>
    </location>
</feature>
<keyword evidence="1" id="KW-0378">Hydrolase</keyword>
<reference evidence="1" key="1">
    <citation type="journal article" date="2013" name="Environ. Microbiol.">
        <title>Microbiota from the distal guts of lean and obese adolescents exhibit partial functional redundancy besides clear differences in community structure.</title>
        <authorList>
            <person name="Ferrer M."/>
            <person name="Ruiz A."/>
            <person name="Lanza F."/>
            <person name="Haange S.B."/>
            <person name="Oberbach A."/>
            <person name="Till H."/>
            <person name="Bargiela R."/>
            <person name="Campoy C."/>
            <person name="Segura M.T."/>
            <person name="Richter M."/>
            <person name="von Bergen M."/>
            <person name="Seifert J."/>
            <person name="Suarez A."/>
        </authorList>
    </citation>
    <scope>NUCLEOTIDE SEQUENCE</scope>
</reference>
<organism evidence="1">
    <name type="scientific">human gut metagenome</name>
    <dbReference type="NCBI Taxonomy" id="408170"/>
    <lineage>
        <taxon>unclassified sequences</taxon>
        <taxon>metagenomes</taxon>
        <taxon>organismal metagenomes</taxon>
    </lineage>
</organism>